<organism evidence="1 2">
    <name type="scientific">Bizionia hallyeonensis</name>
    <dbReference type="NCBI Taxonomy" id="1123757"/>
    <lineage>
        <taxon>Bacteria</taxon>
        <taxon>Pseudomonadati</taxon>
        <taxon>Bacteroidota</taxon>
        <taxon>Flavobacteriia</taxon>
        <taxon>Flavobacteriales</taxon>
        <taxon>Flavobacteriaceae</taxon>
        <taxon>Bizionia</taxon>
    </lineage>
</organism>
<keyword evidence="2" id="KW-1185">Reference proteome</keyword>
<dbReference type="EMBL" id="JBHSLA010000007">
    <property type="protein sequence ID" value="MFC5196561.1"/>
    <property type="molecule type" value="Genomic_DNA"/>
</dbReference>
<evidence type="ECO:0000313" key="2">
    <source>
        <dbReference type="Proteomes" id="UP001596162"/>
    </source>
</evidence>
<comment type="caution">
    <text evidence="1">The sequence shown here is derived from an EMBL/GenBank/DDBJ whole genome shotgun (WGS) entry which is preliminary data.</text>
</comment>
<dbReference type="Proteomes" id="UP001596162">
    <property type="component" value="Unassembled WGS sequence"/>
</dbReference>
<proteinExistence type="predicted"/>
<gene>
    <name evidence="1" type="ORF">ACFPH8_14560</name>
</gene>
<accession>A0ABW0CA35</accession>
<protein>
    <submittedName>
        <fullName evidence="1">Uncharacterized protein</fullName>
    </submittedName>
</protein>
<evidence type="ECO:0000313" key="1">
    <source>
        <dbReference type="EMBL" id="MFC5196561.1"/>
    </source>
</evidence>
<reference evidence="2" key="1">
    <citation type="journal article" date="2019" name="Int. J. Syst. Evol. Microbiol.">
        <title>The Global Catalogue of Microorganisms (GCM) 10K type strain sequencing project: providing services to taxonomists for standard genome sequencing and annotation.</title>
        <authorList>
            <consortium name="The Broad Institute Genomics Platform"/>
            <consortium name="The Broad Institute Genome Sequencing Center for Infectious Disease"/>
            <person name="Wu L."/>
            <person name="Ma J."/>
        </authorList>
    </citation>
    <scope>NUCLEOTIDE SEQUENCE [LARGE SCALE GENOMIC DNA]</scope>
    <source>
        <strain evidence="2">JCM 17978</strain>
    </source>
</reference>
<dbReference type="PROSITE" id="PS51257">
    <property type="entry name" value="PROKAR_LIPOPROTEIN"/>
    <property type="match status" value="1"/>
</dbReference>
<name>A0ABW0CA35_9FLAO</name>
<dbReference type="RefSeq" id="WP_376862117.1">
    <property type="nucleotide sequence ID" value="NZ_JBHSLA010000007.1"/>
</dbReference>
<sequence>MKTISNLMAILFFAFAVSCKNEPSDKNADVEQNPMNEELTKTTNYEESGNFKEEEYILDANKDSLNVNWDLDNPERQQHLYKTFSMTEPQIQQYEKALEDWWKSDDDSPYDKLSANERIKKEDDILKDILNDSQYKKYREWANDNDKRGI</sequence>